<organism evidence="2 3">
    <name type="scientific">Acholeplasma brassicae</name>
    <dbReference type="NCBI Taxonomy" id="61635"/>
    <lineage>
        <taxon>Bacteria</taxon>
        <taxon>Bacillati</taxon>
        <taxon>Mycoplasmatota</taxon>
        <taxon>Mollicutes</taxon>
        <taxon>Acholeplasmatales</taxon>
        <taxon>Acholeplasmataceae</taxon>
        <taxon>Acholeplasma</taxon>
    </lineage>
</organism>
<dbReference type="GO" id="GO:0004540">
    <property type="term" value="F:RNA nuclease activity"/>
    <property type="evidence" value="ECO:0007669"/>
    <property type="project" value="InterPro"/>
</dbReference>
<reference evidence="2 3" key="1">
    <citation type="journal article" date="2013" name="J. Mol. Microbiol. Biotechnol.">
        <title>Analysis of the Complete Genomes of Acholeplasma brassicae , A. palmae and A. laidlawii and Their Comparison to the Obligate Parasites from ' Candidatus Phytoplasma'.</title>
        <authorList>
            <person name="Kube M."/>
            <person name="Siewert C."/>
            <person name="Migdoll A.M."/>
            <person name="Duduk B."/>
            <person name="Holz S."/>
            <person name="Rabus R."/>
            <person name="Seemuller E."/>
            <person name="Mitrovic J."/>
            <person name="Muller I."/>
            <person name="Buttner C."/>
            <person name="Reinhardt R."/>
        </authorList>
    </citation>
    <scope>NUCLEOTIDE SEQUENCE [LARGE SCALE GENOMIC DNA]</scope>
    <source>
        <strain evidence="3">0502</strain>
    </source>
</reference>
<dbReference type="STRING" id="61635.BN85301510"/>
<feature type="domain" description="NYN" evidence="1">
    <location>
        <begin position="6"/>
        <end position="139"/>
    </location>
</feature>
<dbReference type="Proteomes" id="UP000032737">
    <property type="component" value="Chromosome"/>
</dbReference>
<sequence>MEIRKKIALLIDYDNFNQVKYFPVLFEELNELGDVLIKYAFYSNLNDSTIKDKFIEYGIEPMAQIAYSKGKNAVDIRITIEAMSLLNKDYIDAICLATNDSDFTPLVYHLQKSNKYVIGAGDNKAQDSYKNTFNTFISVEKITMESKTVAEKKSNTNSVNELIKVINKIIVSNHDRKKLRGFFLRHSNT</sequence>
<dbReference type="OrthoDB" id="9783963at2"/>
<dbReference type="HOGENOM" id="CLU_034061_0_0_14"/>
<accession>U4KM57</accession>
<keyword evidence="3" id="KW-1185">Reference proteome</keyword>
<dbReference type="InterPro" id="IPR021139">
    <property type="entry name" value="NYN"/>
</dbReference>
<proteinExistence type="predicted"/>
<dbReference type="EMBL" id="FO681348">
    <property type="protein sequence ID" value="CCV65172.1"/>
    <property type="molecule type" value="Genomic_DNA"/>
</dbReference>
<dbReference type="Pfam" id="PF01936">
    <property type="entry name" value="NYN"/>
    <property type="match status" value="1"/>
</dbReference>
<name>U4KM57_9MOLU</name>
<dbReference type="AlphaFoldDB" id="U4KM57"/>
<evidence type="ECO:0000313" key="2">
    <source>
        <dbReference type="EMBL" id="CCV65172.1"/>
    </source>
</evidence>
<dbReference type="Gene3D" id="3.40.50.1010">
    <property type="entry name" value="5'-nuclease"/>
    <property type="match status" value="1"/>
</dbReference>
<protein>
    <recommendedName>
        <fullName evidence="1">NYN domain-containing protein</fullName>
    </recommendedName>
</protein>
<evidence type="ECO:0000313" key="3">
    <source>
        <dbReference type="Proteomes" id="UP000032737"/>
    </source>
</evidence>
<dbReference type="CDD" id="cd11297">
    <property type="entry name" value="PIN_LabA-like_N_1"/>
    <property type="match status" value="1"/>
</dbReference>
<evidence type="ECO:0000259" key="1">
    <source>
        <dbReference type="Pfam" id="PF01936"/>
    </source>
</evidence>
<dbReference type="KEGG" id="abra:BN85301510"/>
<dbReference type="PANTHER" id="PTHR35811:SF1">
    <property type="entry name" value="HTH OST-TYPE DOMAIN-CONTAINING PROTEIN"/>
    <property type="match status" value="1"/>
</dbReference>
<gene>
    <name evidence="2" type="ORF">BN85301510</name>
</gene>
<dbReference type="PANTHER" id="PTHR35811">
    <property type="entry name" value="SLR1870 PROTEIN"/>
    <property type="match status" value="1"/>
</dbReference>
<dbReference type="RefSeq" id="WP_030004040.1">
    <property type="nucleotide sequence ID" value="NC_022549.1"/>
</dbReference>